<keyword evidence="1" id="KW-0472">Membrane</keyword>
<sequence>MHSNTMCNIDKALLPIADNFHYGSQTPVKRIIPLSPMTFLVLCDFFQPTRHHHLRQMGLVIQRLIKRILLFVKIPLPPIFGLSQYVLSFTTP</sequence>
<reference evidence="2" key="1">
    <citation type="journal article" date="2021" name="Proc. Natl. Acad. Sci. U.S.A.">
        <title>A Catalog of Tens of Thousands of Viruses from Human Metagenomes Reveals Hidden Associations with Chronic Diseases.</title>
        <authorList>
            <person name="Tisza M.J."/>
            <person name="Buck C.B."/>
        </authorList>
    </citation>
    <scope>NUCLEOTIDE SEQUENCE</scope>
    <source>
        <strain evidence="2">CtTkm23</strain>
    </source>
</reference>
<evidence type="ECO:0000313" key="2">
    <source>
        <dbReference type="EMBL" id="DAF84871.1"/>
    </source>
</evidence>
<dbReference type="EMBL" id="BK015911">
    <property type="protein sequence ID" value="DAF84871.1"/>
    <property type="molecule type" value="Genomic_DNA"/>
</dbReference>
<proteinExistence type="predicted"/>
<evidence type="ECO:0000256" key="1">
    <source>
        <dbReference type="SAM" id="Phobius"/>
    </source>
</evidence>
<feature type="transmembrane region" description="Helical" evidence="1">
    <location>
        <begin position="68"/>
        <end position="87"/>
    </location>
</feature>
<keyword evidence="1" id="KW-1133">Transmembrane helix</keyword>
<keyword evidence="1" id="KW-0812">Transmembrane</keyword>
<name>A0A8S5TRS1_9CAUD</name>
<accession>A0A8S5TRS1</accession>
<protein>
    <submittedName>
        <fullName evidence="2">Uncharacterized protein</fullName>
    </submittedName>
</protein>
<organism evidence="2">
    <name type="scientific">Siphoviridae sp. ctTkm23</name>
    <dbReference type="NCBI Taxonomy" id="2825522"/>
    <lineage>
        <taxon>Viruses</taxon>
        <taxon>Duplodnaviria</taxon>
        <taxon>Heunggongvirae</taxon>
        <taxon>Uroviricota</taxon>
        <taxon>Caudoviricetes</taxon>
    </lineage>
</organism>